<proteinExistence type="predicted"/>
<comment type="caution">
    <text evidence="1">The sequence shown here is derived from an EMBL/GenBank/DDBJ whole genome shotgun (WGS) entry which is preliminary data.</text>
</comment>
<evidence type="ECO:0000313" key="2">
    <source>
        <dbReference type="Proteomes" id="UP001281147"/>
    </source>
</evidence>
<accession>A0ACC3MWG5</accession>
<dbReference type="Proteomes" id="UP001281147">
    <property type="component" value="Unassembled WGS sequence"/>
</dbReference>
<gene>
    <name evidence="1" type="ORF">LTR37_013453</name>
</gene>
<protein>
    <submittedName>
        <fullName evidence="1">Uncharacterized protein</fullName>
    </submittedName>
</protein>
<keyword evidence="2" id="KW-1185">Reference proteome</keyword>
<name>A0ACC3MWG5_9PEZI</name>
<reference evidence="1" key="1">
    <citation type="submission" date="2023-07" db="EMBL/GenBank/DDBJ databases">
        <title>Black Yeasts Isolated from many extreme environments.</title>
        <authorList>
            <person name="Coleine C."/>
            <person name="Stajich J.E."/>
            <person name="Selbmann L."/>
        </authorList>
    </citation>
    <scope>NUCLEOTIDE SEQUENCE</scope>
    <source>
        <strain evidence="1">CCFEE 5714</strain>
    </source>
</reference>
<organism evidence="1 2">
    <name type="scientific">Vermiconidia calcicola</name>
    <dbReference type="NCBI Taxonomy" id="1690605"/>
    <lineage>
        <taxon>Eukaryota</taxon>
        <taxon>Fungi</taxon>
        <taxon>Dikarya</taxon>
        <taxon>Ascomycota</taxon>
        <taxon>Pezizomycotina</taxon>
        <taxon>Dothideomycetes</taxon>
        <taxon>Dothideomycetidae</taxon>
        <taxon>Mycosphaerellales</taxon>
        <taxon>Extremaceae</taxon>
        <taxon>Vermiconidia</taxon>
    </lineage>
</organism>
<evidence type="ECO:0000313" key="1">
    <source>
        <dbReference type="EMBL" id="KAK3705086.1"/>
    </source>
</evidence>
<sequence length="174" mass="18345">MVLLVSVETDTLGQGSGATTAAETNALGSAASAAAVDDGKRTDSNHLAMEVALPIVICAIGVFLALPFTYKRRRNQSRVSPSDGQSEDGTLDPHQELHSTDHKKSELDRDNVLSHSSEISSPQTTHEKAELSEEATKKLELEGQSALSSPQQPGEIAEAEGRAGSKPLTVELEG</sequence>
<dbReference type="EMBL" id="JAUTXU010000132">
    <property type="protein sequence ID" value="KAK3705086.1"/>
    <property type="molecule type" value="Genomic_DNA"/>
</dbReference>